<gene>
    <name evidence="1" type="ORF">EJB06_25700</name>
</gene>
<proteinExistence type="predicted"/>
<comment type="caution">
    <text evidence="1">The sequence shown here is derived from an EMBL/GenBank/DDBJ whole genome shotgun (WGS) entry which is preliminary data.</text>
</comment>
<dbReference type="OrthoDB" id="932587at2"/>
<reference evidence="1 2" key="1">
    <citation type="submission" date="2018-12" db="EMBL/GenBank/DDBJ databases">
        <authorList>
            <person name="Yang E."/>
        </authorList>
    </citation>
    <scope>NUCLEOTIDE SEQUENCE [LARGE SCALE GENOMIC DNA]</scope>
    <source>
        <strain evidence="1 2">SOD</strain>
    </source>
</reference>
<keyword evidence="2" id="KW-1185">Reference proteome</keyword>
<organism evidence="1 2">
    <name type="scientific">Massilia atriviolacea</name>
    <dbReference type="NCBI Taxonomy" id="2495579"/>
    <lineage>
        <taxon>Bacteria</taxon>
        <taxon>Pseudomonadati</taxon>
        <taxon>Pseudomonadota</taxon>
        <taxon>Betaproteobacteria</taxon>
        <taxon>Burkholderiales</taxon>
        <taxon>Oxalobacteraceae</taxon>
        <taxon>Telluria group</taxon>
        <taxon>Massilia</taxon>
    </lineage>
</organism>
<protein>
    <recommendedName>
        <fullName evidence="3">DUF4351 domain-containing protein</fullName>
    </recommendedName>
</protein>
<sequence>MIEGQAIGLRKVLGSLLARRFGDVPAWVVQRIDQGTIDELEQWFERSLDATGLAAVFGDATATGRSSSD</sequence>
<dbReference type="EMBL" id="RXLQ01000018">
    <property type="protein sequence ID" value="RSZ56039.1"/>
    <property type="molecule type" value="Genomic_DNA"/>
</dbReference>
<evidence type="ECO:0000313" key="1">
    <source>
        <dbReference type="EMBL" id="RSZ56039.1"/>
    </source>
</evidence>
<evidence type="ECO:0008006" key="3">
    <source>
        <dbReference type="Google" id="ProtNLM"/>
    </source>
</evidence>
<evidence type="ECO:0000313" key="2">
    <source>
        <dbReference type="Proteomes" id="UP000278085"/>
    </source>
</evidence>
<dbReference type="Proteomes" id="UP000278085">
    <property type="component" value="Unassembled WGS sequence"/>
</dbReference>
<accession>A0A430HEV7</accession>
<dbReference type="AlphaFoldDB" id="A0A430HEV7"/>
<name>A0A430HEV7_9BURK</name>